<keyword evidence="3 7" id="KW-0812">Transmembrane</keyword>
<evidence type="ECO:0000313" key="8">
    <source>
        <dbReference type="EMBL" id="RNF63530.1"/>
    </source>
</evidence>
<proteinExistence type="predicted"/>
<evidence type="ECO:0000256" key="3">
    <source>
        <dbReference type="ARBA" id="ARBA00022692"/>
    </source>
</evidence>
<sequence>MFNDRFNNALRILNYTLHLFIAFALAAASVLIMIQFSRDVVEAFREHILAAGFLHALGTLFIVWVLSALISAEITYMRSGIFHVEVFFEVAMITLLRQLILIPVKGGGETIQPEDLVFYAMISGALLATGIAYFLVARSQLGTDRQAPRRLDDDQANDHSLRNSR</sequence>
<dbReference type="EMBL" id="RIZI01000156">
    <property type="protein sequence ID" value="RNF63530.1"/>
    <property type="molecule type" value="Genomic_DNA"/>
</dbReference>
<evidence type="ECO:0000256" key="2">
    <source>
        <dbReference type="ARBA" id="ARBA00022475"/>
    </source>
</evidence>
<dbReference type="Pfam" id="PF06146">
    <property type="entry name" value="PsiE"/>
    <property type="match status" value="1"/>
</dbReference>
<organism evidence="8">
    <name type="scientific">Acidithiobacillus sulfuriphilus</name>
    <dbReference type="NCBI Taxonomy" id="1867749"/>
    <lineage>
        <taxon>Bacteria</taxon>
        <taxon>Pseudomonadati</taxon>
        <taxon>Pseudomonadota</taxon>
        <taxon>Acidithiobacillia</taxon>
        <taxon>Acidithiobacillales</taxon>
        <taxon>Acidithiobacillaceae</taxon>
        <taxon>Acidithiobacillus</taxon>
    </lineage>
</organism>
<dbReference type="AlphaFoldDB" id="A0A3M8RB53"/>
<evidence type="ECO:0000256" key="4">
    <source>
        <dbReference type="ARBA" id="ARBA00022989"/>
    </source>
</evidence>
<dbReference type="GO" id="GO:0005886">
    <property type="term" value="C:plasma membrane"/>
    <property type="evidence" value="ECO:0007669"/>
    <property type="project" value="UniProtKB-SubCell"/>
</dbReference>
<evidence type="ECO:0000256" key="5">
    <source>
        <dbReference type="ARBA" id="ARBA00023136"/>
    </source>
</evidence>
<comment type="caution">
    <text evidence="8">The sequence shown here is derived from an EMBL/GenBank/DDBJ whole genome shotgun (WGS) entry which is preliminary data.</text>
</comment>
<dbReference type="RefSeq" id="WP_123103369.1">
    <property type="nucleotide sequence ID" value="NZ_CP127527.1"/>
</dbReference>
<feature type="transmembrane region" description="Helical" evidence="7">
    <location>
        <begin position="48"/>
        <end position="70"/>
    </location>
</feature>
<evidence type="ECO:0000256" key="6">
    <source>
        <dbReference type="SAM" id="MobiDB-lite"/>
    </source>
</evidence>
<evidence type="ECO:0000256" key="7">
    <source>
        <dbReference type="SAM" id="Phobius"/>
    </source>
</evidence>
<dbReference type="InterPro" id="IPR020948">
    <property type="entry name" value="P_starv_induced_PsiE-like"/>
</dbReference>
<keyword evidence="2" id="KW-1003">Cell membrane</keyword>
<feature type="transmembrane region" description="Helical" evidence="7">
    <location>
        <begin position="82"/>
        <end position="104"/>
    </location>
</feature>
<keyword evidence="4 7" id="KW-1133">Transmembrane helix</keyword>
<reference evidence="8" key="1">
    <citation type="submission" date="2018-10" db="EMBL/GenBank/DDBJ databases">
        <title>Acidithiobacillus sulfuriphilus sp. nov.: an extremely acidophilic sulfur-oxidizing chemolithotroph isolated from a neutral pH environment.</title>
        <authorList>
            <person name="Falagan C."/>
            <person name="Moya-Beltran A."/>
            <person name="Quatrini R."/>
            <person name="Johnson D.B."/>
        </authorList>
    </citation>
    <scope>NUCLEOTIDE SEQUENCE [LARGE SCALE GENOMIC DNA]</scope>
    <source>
        <strain evidence="8">CJ-2</strain>
    </source>
</reference>
<evidence type="ECO:0008006" key="9">
    <source>
        <dbReference type="Google" id="ProtNLM"/>
    </source>
</evidence>
<evidence type="ECO:0000256" key="1">
    <source>
        <dbReference type="ARBA" id="ARBA00004651"/>
    </source>
</evidence>
<feature type="region of interest" description="Disordered" evidence="6">
    <location>
        <begin position="146"/>
        <end position="165"/>
    </location>
</feature>
<comment type="subcellular location">
    <subcellularLocation>
        <location evidence="1">Cell membrane</location>
        <topology evidence="1">Multi-pass membrane protein</topology>
    </subcellularLocation>
</comment>
<feature type="transmembrane region" description="Helical" evidence="7">
    <location>
        <begin position="116"/>
        <end position="136"/>
    </location>
</feature>
<protein>
    <recommendedName>
        <fullName evidence="9">Phosphate-starvation-inducible E-like protein</fullName>
    </recommendedName>
</protein>
<feature type="transmembrane region" description="Helical" evidence="7">
    <location>
        <begin position="12"/>
        <end position="36"/>
    </location>
</feature>
<accession>A0A3M8RB53</accession>
<dbReference type="OrthoDB" id="8536455at2"/>
<gene>
    <name evidence="8" type="ORF">EC580_06565</name>
</gene>
<keyword evidence="5 7" id="KW-0472">Membrane</keyword>
<name>A0A3M8RB53_9PROT</name>